<evidence type="ECO:0000256" key="2">
    <source>
        <dbReference type="SAM" id="MobiDB-lite"/>
    </source>
</evidence>
<keyword evidence="1" id="KW-0175">Coiled coil</keyword>
<dbReference type="PANTHER" id="PTHR31099:SF49">
    <property type="entry name" value="MYOSIN HEAVY CHAIN-LIKE PROTEIN"/>
    <property type="match status" value="1"/>
</dbReference>
<evidence type="ECO:0000256" key="1">
    <source>
        <dbReference type="SAM" id="Coils"/>
    </source>
</evidence>
<feature type="region of interest" description="Disordered" evidence="2">
    <location>
        <begin position="272"/>
        <end position="303"/>
    </location>
</feature>
<dbReference type="EMBL" id="DF974750">
    <property type="protein sequence ID" value="GAU50360.1"/>
    <property type="molecule type" value="Genomic_DNA"/>
</dbReference>
<feature type="coiled-coil region" evidence="1">
    <location>
        <begin position="411"/>
        <end position="445"/>
    </location>
</feature>
<keyword evidence="5" id="KW-1185">Reference proteome</keyword>
<accession>A0A2Z6PH11</accession>
<dbReference type="Pfam" id="PF04195">
    <property type="entry name" value="Transposase_28"/>
    <property type="match status" value="1"/>
</dbReference>
<reference evidence="5" key="1">
    <citation type="journal article" date="2017" name="Front. Plant Sci.">
        <title>Climate Clever Clovers: New Paradigm to Reduce the Environmental Footprint of Ruminants by Breeding Low Methanogenic Forages Utilizing Haplotype Variation.</title>
        <authorList>
            <person name="Kaur P."/>
            <person name="Appels R."/>
            <person name="Bayer P.E."/>
            <person name="Keeble-Gagnere G."/>
            <person name="Wang J."/>
            <person name="Hirakawa H."/>
            <person name="Shirasawa K."/>
            <person name="Vercoe P."/>
            <person name="Stefanova K."/>
            <person name="Durmic Z."/>
            <person name="Nichols P."/>
            <person name="Revell C."/>
            <person name="Isobe S.N."/>
            <person name="Edwards D."/>
            <person name="Erskine W."/>
        </authorList>
    </citation>
    <scope>NUCLEOTIDE SEQUENCE [LARGE SCALE GENOMIC DNA]</scope>
    <source>
        <strain evidence="5">cv. Daliak</strain>
    </source>
</reference>
<proteinExistence type="predicted"/>
<dbReference type="Proteomes" id="UP000242715">
    <property type="component" value="Unassembled WGS sequence"/>
</dbReference>
<dbReference type="AlphaFoldDB" id="A0A2Z6PH11"/>
<gene>
    <name evidence="4" type="ORF">TSUD_409330</name>
</gene>
<dbReference type="InterPro" id="IPR007321">
    <property type="entry name" value="Transposase_28"/>
</dbReference>
<evidence type="ECO:0000313" key="5">
    <source>
        <dbReference type="Proteomes" id="UP000242715"/>
    </source>
</evidence>
<sequence>MKVPGIHNMLPSIHVFRILEVENNIDWVADDPRTTPSKFEFEENFPEDLFTDIEIPGHADWEVRIPGARQRICSTFKNGGFPMYQIAFEHMGLRLPLTDLEVAIFNHLELCPSQLHPNYLAFIRAFEIVAAHLQLAPTITLFFHLFGIQRSRPRGNVTDKCGWVSLKQHKNFFDIFEESLRGFKEKWFVVRPITSEGWKSIIVRGPKLDDEGKEDREGNPICDEEGYQLSSKKYINTKTLLKCATRTEVEDVLRDMKNTQLTLCKLQAEKKKRQLGASSSTPNISGQSSPSPSIEGGSVVSGPHRLVPGKAAEEFVIPPAMGHDCVVDGRTSMRISDADQTILASMGPESIRNVVAKSSVAVFKLLEVATFLNGRECKYLRERDEARAHAKDFGERLSAVEKDLSSDTNALKESQSKVTKLEKDLQDAQEEEGRLKEKIVELEEQVSRLSLGPAVEEEEKKLDPEGTYAKSSQADLIAKIYQIIDLQLDVASSSFKNALAQLRVLNPDVQLVTEGMNEMKEVPDGQIASPPLEEEDQF</sequence>
<evidence type="ECO:0000313" key="4">
    <source>
        <dbReference type="EMBL" id="GAU50360.1"/>
    </source>
</evidence>
<name>A0A2Z6PH11_TRISU</name>
<evidence type="ECO:0000259" key="3">
    <source>
        <dbReference type="Pfam" id="PF04195"/>
    </source>
</evidence>
<feature type="compositionally biased region" description="Polar residues" evidence="2">
    <location>
        <begin position="276"/>
        <end position="292"/>
    </location>
</feature>
<organism evidence="4 5">
    <name type="scientific">Trifolium subterraneum</name>
    <name type="common">Subterranean clover</name>
    <dbReference type="NCBI Taxonomy" id="3900"/>
    <lineage>
        <taxon>Eukaryota</taxon>
        <taxon>Viridiplantae</taxon>
        <taxon>Streptophyta</taxon>
        <taxon>Embryophyta</taxon>
        <taxon>Tracheophyta</taxon>
        <taxon>Spermatophyta</taxon>
        <taxon>Magnoliopsida</taxon>
        <taxon>eudicotyledons</taxon>
        <taxon>Gunneridae</taxon>
        <taxon>Pentapetalae</taxon>
        <taxon>rosids</taxon>
        <taxon>fabids</taxon>
        <taxon>Fabales</taxon>
        <taxon>Fabaceae</taxon>
        <taxon>Papilionoideae</taxon>
        <taxon>50 kb inversion clade</taxon>
        <taxon>NPAAA clade</taxon>
        <taxon>Hologalegina</taxon>
        <taxon>IRL clade</taxon>
        <taxon>Trifolieae</taxon>
        <taxon>Trifolium</taxon>
    </lineage>
</organism>
<dbReference type="OrthoDB" id="1434603at2759"/>
<protein>
    <recommendedName>
        <fullName evidence="3">Transposase (putative) gypsy type domain-containing protein</fullName>
    </recommendedName>
</protein>
<dbReference type="PANTHER" id="PTHR31099">
    <property type="entry name" value="OS06G0165300 PROTEIN"/>
    <property type="match status" value="1"/>
</dbReference>
<feature type="domain" description="Transposase (putative) gypsy type" evidence="3">
    <location>
        <begin position="87"/>
        <end position="148"/>
    </location>
</feature>